<name>A0A9P5ZMG2_PLEER</name>
<gene>
    <name evidence="1" type="ORF">BDN71DRAFT_1434474</name>
</gene>
<evidence type="ECO:0000313" key="1">
    <source>
        <dbReference type="EMBL" id="KAF9490758.1"/>
    </source>
</evidence>
<dbReference type="EMBL" id="MU154634">
    <property type="protein sequence ID" value="KAF9490758.1"/>
    <property type="molecule type" value="Genomic_DNA"/>
</dbReference>
<reference evidence="1" key="1">
    <citation type="submission" date="2020-11" db="EMBL/GenBank/DDBJ databases">
        <authorList>
            <consortium name="DOE Joint Genome Institute"/>
            <person name="Ahrendt S."/>
            <person name="Riley R."/>
            <person name="Andreopoulos W."/>
            <person name="Labutti K."/>
            <person name="Pangilinan J."/>
            <person name="Ruiz-Duenas F.J."/>
            <person name="Barrasa J.M."/>
            <person name="Sanchez-Garcia M."/>
            <person name="Camarero S."/>
            <person name="Miyauchi S."/>
            <person name="Serrano A."/>
            <person name="Linde D."/>
            <person name="Babiker R."/>
            <person name="Drula E."/>
            <person name="Ayuso-Fernandez I."/>
            <person name="Pacheco R."/>
            <person name="Padilla G."/>
            <person name="Ferreira P."/>
            <person name="Barriuso J."/>
            <person name="Kellner H."/>
            <person name="Castanera R."/>
            <person name="Alfaro M."/>
            <person name="Ramirez L."/>
            <person name="Pisabarro A.G."/>
            <person name="Kuo A."/>
            <person name="Tritt A."/>
            <person name="Lipzen A."/>
            <person name="He G."/>
            <person name="Yan M."/>
            <person name="Ng V."/>
            <person name="Cullen D."/>
            <person name="Martin F."/>
            <person name="Rosso M.-N."/>
            <person name="Henrissat B."/>
            <person name="Hibbett D."/>
            <person name="Martinez A.T."/>
            <person name="Grigoriev I.V."/>
        </authorList>
    </citation>
    <scope>NUCLEOTIDE SEQUENCE</scope>
    <source>
        <strain evidence="1">ATCC 90797</strain>
    </source>
</reference>
<comment type="caution">
    <text evidence="1">The sequence shown here is derived from an EMBL/GenBank/DDBJ whole genome shotgun (WGS) entry which is preliminary data.</text>
</comment>
<accession>A0A9P5ZMG2</accession>
<organism evidence="1 2">
    <name type="scientific">Pleurotus eryngii</name>
    <name type="common">Boletus of the steppes</name>
    <dbReference type="NCBI Taxonomy" id="5323"/>
    <lineage>
        <taxon>Eukaryota</taxon>
        <taxon>Fungi</taxon>
        <taxon>Dikarya</taxon>
        <taxon>Basidiomycota</taxon>
        <taxon>Agaricomycotina</taxon>
        <taxon>Agaricomycetes</taxon>
        <taxon>Agaricomycetidae</taxon>
        <taxon>Agaricales</taxon>
        <taxon>Pleurotineae</taxon>
        <taxon>Pleurotaceae</taxon>
        <taxon>Pleurotus</taxon>
    </lineage>
</organism>
<dbReference type="Proteomes" id="UP000807025">
    <property type="component" value="Unassembled WGS sequence"/>
</dbReference>
<dbReference type="AlphaFoldDB" id="A0A9P5ZMG2"/>
<proteinExistence type="predicted"/>
<evidence type="ECO:0000313" key="2">
    <source>
        <dbReference type="Proteomes" id="UP000807025"/>
    </source>
</evidence>
<protein>
    <submittedName>
        <fullName evidence="1">Uncharacterized protein</fullName>
    </submittedName>
</protein>
<keyword evidence="2" id="KW-1185">Reference proteome</keyword>
<sequence length="105" mass="11970">MSLTWKFKNKSSVIACDTSILETQLRGEQHLFVPATATSWKSPQEVSAVMHDPEFSNGVITWLHSFPDIDASRGIHIHFGFEPHRNQAPRTSHLYERIFQACDTC</sequence>